<gene>
    <name evidence="1" type="ORF">HNR67_004181</name>
</gene>
<name>A0A7W7CDZ4_9PSEU</name>
<accession>A0A7W7CDZ4</accession>
<keyword evidence="2" id="KW-1185">Reference proteome</keyword>
<reference evidence="1 2" key="1">
    <citation type="submission" date="2020-08" db="EMBL/GenBank/DDBJ databases">
        <title>Sequencing the genomes of 1000 actinobacteria strains.</title>
        <authorList>
            <person name="Klenk H.-P."/>
        </authorList>
    </citation>
    <scope>NUCLEOTIDE SEQUENCE [LARGE SCALE GENOMIC DNA]</scope>
    <source>
        <strain evidence="1 2">DSM 44230</strain>
    </source>
</reference>
<proteinExistence type="predicted"/>
<evidence type="ECO:0000313" key="2">
    <source>
        <dbReference type="Proteomes" id="UP000533598"/>
    </source>
</evidence>
<dbReference type="EMBL" id="JACHMH010000001">
    <property type="protein sequence ID" value="MBB4678063.1"/>
    <property type="molecule type" value="Genomic_DNA"/>
</dbReference>
<dbReference type="AlphaFoldDB" id="A0A7W7CDZ4"/>
<organism evidence="1 2">
    <name type="scientific">Crossiella cryophila</name>
    <dbReference type="NCBI Taxonomy" id="43355"/>
    <lineage>
        <taxon>Bacteria</taxon>
        <taxon>Bacillati</taxon>
        <taxon>Actinomycetota</taxon>
        <taxon>Actinomycetes</taxon>
        <taxon>Pseudonocardiales</taxon>
        <taxon>Pseudonocardiaceae</taxon>
        <taxon>Crossiella</taxon>
    </lineage>
</organism>
<dbReference type="RefSeq" id="WP_185003936.1">
    <property type="nucleotide sequence ID" value="NZ_BAAAUI010000041.1"/>
</dbReference>
<protein>
    <submittedName>
        <fullName evidence="1">Uncharacterized protein</fullName>
    </submittedName>
</protein>
<evidence type="ECO:0000313" key="1">
    <source>
        <dbReference type="EMBL" id="MBB4678063.1"/>
    </source>
</evidence>
<sequence length="96" mass="9970">MNLAEQAGKIVRLRGTAGNAHAGAVLLRDGEPPVYVTGLPDWGLATGLVVEVTGVVEVQQATGTADPAGRISHGLAGEVFQLRDADWHPVPVPPTR</sequence>
<dbReference type="Proteomes" id="UP000533598">
    <property type="component" value="Unassembled WGS sequence"/>
</dbReference>
<comment type="caution">
    <text evidence="1">The sequence shown here is derived from an EMBL/GenBank/DDBJ whole genome shotgun (WGS) entry which is preliminary data.</text>
</comment>